<dbReference type="InterPro" id="IPR000600">
    <property type="entry name" value="ROK"/>
</dbReference>
<keyword evidence="2" id="KW-0808">Transferase</keyword>
<dbReference type="GO" id="GO:0016301">
    <property type="term" value="F:kinase activity"/>
    <property type="evidence" value="ECO:0007669"/>
    <property type="project" value="UniProtKB-KW"/>
</dbReference>
<dbReference type="AlphaFoldDB" id="A0A1C5K6C8"/>
<organism evidence="2 3">
    <name type="scientific">Micromonospora rifamycinica</name>
    <dbReference type="NCBI Taxonomy" id="291594"/>
    <lineage>
        <taxon>Bacteria</taxon>
        <taxon>Bacillati</taxon>
        <taxon>Actinomycetota</taxon>
        <taxon>Actinomycetes</taxon>
        <taxon>Micromonosporales</taxon>
        <taxon>Micromonosporaceae</taxon>
        <taxon>Micromonospora</taxon>
    </lineage>
</organism>
<evidence type="ECO:0000313" key="3">
    <source>
        <dbReference type="Proteomes" id="UP000198226"/>
    </source>
</evidence>
<evidence type="ECO:0000313" key="2">
    <source>
        <dbReference type="EMBL" id="SCG78324.1"/>
    </source>
</evidence>
<dbReference type="SUPFAM" id="SSF53067">
    <property type="entry name" value="Actin-like ATPase domain"/>
    <property type="match status" value="1"/>
</dbReference>
<accession>A0A1C5K6C8</accession>
<comment type="similarity">
    <text evidence="1">Belongs to the ROK (NagC/XylR) family.</text>
</comment>
<keyword evidence="3" id="KW-1185">Reference proteome</keyword>
<keyword evidence="2" id="KW-0418">Kinase</keyword>
<name>A0A1C5K6C8_9ACTN</name>
<gene>
    <name evidence="2" type="ORF">GA0070623_4373</name>
</gene>
<dbReference type="InterPro" id="IPR043129">
    <property type="entry name" value="ATPase_NBD"/>
</dbReference>
<dbReference type="Gene3D" id="3.30.420.40">
    <property type="match status" value="2"/>
</dbReference>
<reference evidence="3" key="1">
    <citation type="submission" date="2016-06" db="EMBL/GenBank/DDBJ databases">
        <authorList>
            <person name="Varghese N."/>
            <person name="Submissions Spin"/>
        </authorList>
    </citation>
    <scope>NUCLEOTIDE SEQUENCE [LARGE SCALE GENOMIC DNA]</scope>
    <source>
        <strain evidence="3">DSM 44983</strain>
    </source>
</reference>
<protein>
    <submittedName>
        <fullName evidence="2">Polyphosphate glucokinase</fullName>
    </submittedName>
</protein>
<sequence length="262" mass="27948">MGQGEGVGLTLAVDCGGGGIKGSVLDGDGTLRAPVIRVDTPYPLPPELFVKTLVELAGRLPRADRVTVGMPGMIRHGVVVATPHYVTRSGPRSRVDPDLLAEWSGYDARRAVTEAFGMPALVLNDAEVHGAGVVAGTGCELVLTLGTGLGSALFDGGRLAPHLELSHAPVRWGTTYDTYVGEPERRRLGDAFWSRRIRQVVDGLRPVFRWDRLYLGGGNSRLIRPEQVARMGDDVVIVPNTAGIVGGVRAWQLTGERNDPAS</sequence>
<dbReference type="Proteomes" id="UP000198226">
    <property type="component" value="Chromosome I"/>
</dbReference>
<dbReference type="Pfam" id="PF00480">
    <property type="entry name" value="ROK"/>
    <property type="match status" value="1"/>
</dbReference>
<proteinExistence type="inferred from homology"/>
<evidence type="ECO:0000256" key="1">
    <source>
        <dbReference type="ARBA" id="ARBA00006479"/>
    </source>
</evidence>
<dbReference type="EMBL" id="LT607752">
    <property type="protein sequence ID" value="SCG78324.1"/>
    <property type="molecule type" value="Genomic_DNA"/>
</dbReference>